<dbReference type="EMBL" id="JALBUT010000004">
    <property type="protein sequence ID" value="MDX8415388.1"/>
    <property type="molecule type" value="Genomic_DNA"/>
</dbReference>
<evidence type="ECO:0000313" key="3">
    <source>
        <dbReference type="Proteomes" id="UP001275932"/>
    </source>
</evidence>
<dbReference type="RefSeq" id="WP_370396835.1">
    <property type="nucleotide sequence ID" value="NZ_JALBUT010000004.1"/>
</dbReference>
<feature type="signal peptide" evidence="1">
    <location>
        <begin position="1"/>
        <end position="23"/>
    </location>
</feature>
<proteinExistence type="predicted"/>
<protein>
    <submittedName>
        <fullName evidence="2">DUF362 domain-containing protein</fullName>
    </submittedName>
</protein>
<comment type="caution">
    <text evidence="2">The sequence shown here is derived from an EMBL/GenBank/DDBJ whole genome shotgun (WGS) entry which is preliminary data.</text>
</comment>
<evidence type="ECO:0000256" key="1">
    <source>
        <dbReference type="SAM" id="SignalP"/>
    </source>
</evidence>
<keyword evidence="1" id="KW-0732">Signal</keyword>
<gene>
    <name evidence="2" type="ORF">MOX91_04230</name>
</gene>
<dbReference type="Proteomes" id="UP001275932">
    <property type="component" value="Unassembled WGS sequence"/>
</dbReference>
<feature type="chain" id="PRO_5047219825" evidence="1">
    <location>
        <begin position="24"/>
        <end position="345"/>
    </location>
</feature>
<name>A0ABU4WGJ0_9BACT</name>
<organism evidence="2 3">
    <name type="scientific">Intestinicryptomonas porci</name>
    <dbReference type="NCBI Taxonomy" id="2926320"/>
    <lineage>
        <taxon>Bacteria</taxon>
        <taxon>Pseudomonadati</taxon>
        <taxon>Verrucomicrobiota</taxon>
        <taxon>Opitutia</taxon>
        <taxon>Opitutales</taxon>
        <taxon>Intestinicryptomonaceae</taxon>
        <taxon>Intestinicryptomonas</taxon>
    </lineage>
</organism>
<sequence length="345" mass="38783">MGVFSKYATLLAHLFCATIPSFAYVEEFKDANDILFEYKLADFSKRDYAEAVNAVFSEFEKSALCQIKPKTKGKVGLKIYTNSGAGLATPQNLVIAVIEELKKRGFKSEDICIVDMSKRKMRESGFLPKYSEIKLGSKDNFMGSPVRDIESGEFLNKNWFYDNPLMPRDLQAGVFRDEKFNKEARKSYLPIPLFLTVDFWINLPVITDMQGIGVCAALGNITIWNMSNNERFFSSPANAPIALAEVAAIPELKDTMLFTILSYEKVQFVGGSVFNAAFTSSEKLLYASANPVILDFFALDYINCKRVEKGFKPIPVPPIFEYARQMQLGSPRPSDIKFKSVKNAN</sequence>
<evidence type="ECO:0000313" key="2">
    <source>
        <dbReference type="EMBL" id="MDX8415388.1"/>
    </source>
</evidence>
<keyword evidence="3" id="KW-1185">Reference proteome</keyword>
<reference evidence="2 3" key="1">
    <citation type="submission" date="2022-03" db="EMBL/GenBank/DDBJ databases">
        <title>Novel taxa within the pig intestine.</title>
        <authorList>
            <person name="Wylensek D."/>
            <person name="Bishof K."/>
            <person name="Afrizal A."/>
            <person name="Clavel T."/>
        </authorList>
    </citation>
    <scope>NUCLEOTIDE SEQUENCE [LARGE SCALE GENOMIC DNA]</scope>
    <source>
        <strain evidence="2 3">CLA-KB-P66</strain>
    </source>
</reference>
<accession>A0ABU4WGJ0</accession>